<feature type="region of interest" description="Disordered" evidence="1">
    <location>
        <begin position="1"/>
        <end position="33"/>
    </location>
</feature>
<feature type="non-terminal residue" evidence="2">
    <location>
        <position position="1"/>
    </location>
</feature>
<feature type="region of interest" description="Disordered" evidence="1">
    <location>
        <begin position="261"/>
        <end position="293"/>
    </location>
</feature>
<feature type="compositionally biased region" description="Basic and acidic residues" evidence="1">
    <location>
        <begin position="347"/>
        <end position="385"/>
    </location>
</feature>
<evidence type="ECO:0000313" key="2">
    <source>
        <dbReference type="EMBL" id="CAE8656805.1"/>
    </source>
</evidence>
<dbReference type="EMBL" id="CAJNNW010014592">
    <property type="protein sequence ID" value="CAE8656805.1"/>
    <property type="molecule type" value="Genomic_DNA"/>
</dbReference>
<feature type="region of interest" description="Disordered" evidence="1">
    <location>
        <begin position="410"/>
        <end position="432"/>
    </location>
</feature>
<dbReference type="AlphaFoldDB" id="A0A813IS18"/>
<feature type="compositionally biased region" description="Low complexity" evidence="1">
    <location>
        <begin position="273"/>
        <end position="293"/>
    </location>
</feature>
<accession>A0A813IS18</accession>
<evidence type="ECO:0000313" key="3">
    <source>
        <dbReference type="Proteomes" id="UP000626109"/>
    </source>
</evidence>
<protein>
    <submittedName>
        <fullName evidence="2">Uncharacterized protein</fullName>
    </submittedName>
</protein>
<comment type="caution">
    <text evidence="2">The sequence shown here is derived from an EMBL/GenBank/DDBJ whole genome shotgun (WGS) entry which is preliminary data.</text>
</comment>
<dbReference type="Proteomes" id="UP000626109">
    <property type="component" value="Unassembled WGS sequence"/>
</dbReference>
<proteinExistence type="predicted"/>
<evidence type="ECO:0000256" key="1">
    <source>
        <dbReference type="SAM" id="MobiDB-lite"/>
    </source>
</evidence>
<organism evidence="2 3">
    <name type="scientific">Polarella glacialis</name>
    <name type="common">Dinoflagellate</name>
    <dbReference type="NCBI Taxonomy" id="89957"/>
    <lineage>
        <taxon>Eukaryota</taxon>
        <taxon>Sar</taxon>
        <taxon>Alveolata</taxon>
        <taxon>Dinophyceae</taxon>
        <taxon>Suessiales</taxon>
        <taxon>Suessiaceae</taxon>
        <taxon>Polarella</taxon>
    </lineage>
</organism>
<feature type="region of interest" description="Disordered" evidence="1">
    <location>
        <begin position="328"/>
        <end position="397"/>
    </location>
</feature>
<reference evidence="2" key="1">
    <citation type="submission" date="2021-02" db="EMBL/GenBank/DDBJ databases">
        <authorList>
            <person name="Dougan E. K."/>
            <person name="Rhodes N."/>
            <person name="Thang M."/>
            <person name="Chan C."/>
        </authorList>
    </citation>
    <scope>NUCLEOTIDE SEQUENCE</scope>
</reference>
<name>A0A813IS18_POLGL</name>
<sequence length="432" mass="48448">MAGSRNYKRQDKKQNSRSGGRWGKKSREDPKKKMELYAVKQDEWNAVKSLRPFPSEIGSAFYMRAGARSDKDMVDPRRIAERLDHSKCEAMNRLGRWISVMASSITEGATFIGKYIPELEDVQFKKTGLSSLRSFFDSEAGQTLAQACNRLHVSAGDARSSASVKKALVPFCDFLARSEEYTSACARTAMFSAKAYLLSMNLLDGFALFDSRQRWADELENQVRLMPKKMRGFIQDPEDDGKLLRASFACHLAQVIQADKTAKRRDLSDDESSAQASSSDTGSSDDLLASWSKSSKPKKHKVFGASDESESEEDRSCKIKFGKASSSLKKYARKDKPAKDAKRKKDKQQSDSEEQSKKDVDKDGKKNAKETTIKDIKKESRRESPKIANSGWLPGWTRRRSCWGWCVRSCGRASCEPSTGSQKPSKGGLRIK</sequence>
<gene>
    <name evidence="2" type="ORF">PGLA2088_LOCUS12386</name>
</gene>